<dbReference type="Pfam" id="PF07729">
    <property type="entry name" value="FCD"/>
    <property type="match status" value="1"/>
</dbReference>
<dbReference type="InterPro" id="IPR008920">
    <property type="entry name" value="TF_FadR/GntR_C"/>
</dbReference>
<dbReference type="Pfam" id="PF00392">
    <property type="entry name" value="GntR"/>
    <property type="match status" value="1"/>
</dbReference>
<gene>
    <name evidence="4" type="ORF">FH608_011225</name>
</gene>
<evidence type="ECO:0000313" key="4">
    <source>
        <dbReference type="EMBL" id="KAB8196029.1"/>
    </source>
</evidence>
<comment type="caution">
    <text evidence="4">The sequence shown here is derived from an EMBL/GenBank/DDBJ whole genome shotgun (WGS) entry which is preliminary data.</text>
</comment>
<dbReference type="Proteomes" id="UP000312512">
    <property type="component" value="Unassembled WGS sequence"/>
</dbReference>
<dbReference type="SUPFAM" id="SSF46785">
    <property type="entry name" value="Winged helix' DNA-binding domain"/>
    <property type="match status" value="1"/>
</dbReference>
<sequence length="258" mass="28063">MKSHLHQMKCYEKSGASGSVQGVAIDPKPDRHAQVVQALGARIVGGSLPPGTSIPIEEELVGELGVGRSAVREGVKVLAGKGLLETRRSAGTRVRPRASWNLLDPDVLSWRFEPEPRPEDVRMLADLRVALEPGAARVAAERADAGAIQRIDEALAALYATADDPEPFIEADLAFHKAVFAAAGNDLLLYVYDMISIALRSVRQVHTRSVAHNKETLPGHERVALAIRRHHHRKAEEAMRGVVEVARADAEQHARLCC</sequence>
<dbReference type="EMBL" id="VDLX02000003">
    <property type="protein sequence ID" value="KAB8196029.1"/>
    <property type="molecule type" value="Genomic_DNA"/>
</dbReference>
<organism evidence="4 5">
    <name type="scientific">Nonomuraea phyllanthi</name>
    <dbReference type="NCBI Taxonomy" id="2219224"/>
    <lineage>
        <taxon>Bacteria</taxon>
        <taxon>Bacillati</taxon>
        <taxon>Actinomycetota</taxon>
        <taxon>Actinomycetes</taxon>
        <taxon>Streptosporangiales</taxon>
        <taxon>Streptosporangiaceae</taxon>
        <taxon>Nonomuraea</taxon>
    </lineage>
</organism>
<dbReference type="PANTHER" id="PTHR43537:SF44">
    <property type="entry name" value="GNTR FAMILY REGULATORY PROTEIN"/>
    <property type="match status" value="1"/>
</dbReference>
<dbReference type="PROSITE" id="PS50949">
    <property type="entry name" value="HTH_GNTR"/>
    <property type="match status" value="1"/>
</dbReference>
<dbReference type="PANTHER" id="PTHR43537">
    <property type="entry name" value="TRANSCRIPTIONAL REGULATOR, GNTR FAMILY"/>
    <property type="match status" value="1"/>
</dbReference>
<protein>
    <submittedName>
        <fullName evidence="4">FCD domain-containing protein</fullName>
    </submittedName>
</protein>
<dbReference type="Gene3D" id="1.10.10.10">
    <property type="entry name" value="Winged helix-like DNA-binding domain superfamily/Winged helix DNA-binding domain"/>
    <property type="match status" value="1"/>
</dbReference>
<dbReference type="SMART" id="SM00895">
    <property type="entry name" value="FCD"/>
    <property type="match status" value="1"/>
</dbReference>
<evidence type="ECO:0000256" key="2">
    <source>
        <dbReference type="ARBA" id="ARBA00023125"/>
    </source>
</evidence>
<dbReference type="Gene3D" id="1.20.120.530">
    <property type="entry name" value="GntR ligand-binding domain-like"/>
    <property type="match status" value="1"/>
</dbReference>
<dbReference type="OrthoDB" id="4164516at2"/>
<accession>A0A5C4WR02</accession>
<dbReference type="InterPro" id="IPR000524">
    <property type="entry name" value="Tscrpt_reg_HTH_GntR"/>
</dbReference>
<dbReference type="PRINTS" id="PR00035">
    <property type="entry name" value="HTHGNTR"/>
</dbReference>
<dbReference type="GO" id="GO:0003700">
    <property type="term" value="F:DNA-binding transcription factor activity"/>
    <property type="evidence" value="ECO:0007669"/>
    <property type="project" value="InterPro"/>
</dbReference>
<keyword evidence="1" id="KW-0805">Transcription regulation</keyword>
<proteinExistence type="predicted"/>
<dbReference type="SMART" id="SM00345">
    <property type="entry name" value="HTH_GNTR"/>
    <property type="match status" value="1"/>
</dbReference>
<keyword evidence="2" id="KW-0238">DNA-binding</keyword>
<name>A0A5C4WR02_9ACTN</name>
<accession>A0A5P9YP13</accession>
<evidence type="ECO:0000256" key="1">
    <source>
        <dbReference type="ARBA" id="ARBA00023015"/>
    </source>
</evidence>
<evidence type="ECO:0000256" key="3">
    <source>
        <dbReference type="ARBA" id="ARBA00023163"/>
    </source>
</evidence>
<evidence type="ECO:0000313" key="5">
    <source>
        <dbReference type="Proteomes" id="UP000312512"/>
    </source>
</evidence>
<dbReference type="InterPro" id="IPR036390">
    <property type="entry name" value="WH_DNA-bd_sf"/>
</dbReference>
<keyword evidence="3" id="KW-0804">Transcription</keyword>
<dbReference type="AlphaFoldDB" id="A0A5C4WR02"/>
<dbReference type="InterPro" id="IPR036388">
    <property type="entry name" value="WH-like_DNA-bd_sf"/>
</dbReference>
<reference evidence="4 5" key="1">
    <citation type="submission" date="2019-10" db="EMBL/GenBank/DDBJ databases">
        <title>Nonomuraea sp. nov., isolated from Phyllanthus amarus.</title>
        <authorList>
            <person name="Klykleung N."/>
            <person name="Tanasupawat S."/>
        </authorList>
    </citation>
    <scope>NUCLEOTIDE SEQUENCE [LARGE SCALE GENOMIC DNA]</scope>
    <source>
        <strain evidence="4 5">PA1-10</strain>
    </source>
</reference>
<dbReference type="CDD" id="cd07377">
    <property type="entry name" value="WHTH_GntR"/>
    <property type="match status" value="1"/>
</dbReference>
<dbReference type="SUPFAM" id="SSF48008">
    <property type="entry name" value="GntR ligand-binding domain-like"/>
    <property type="match status" value="1"/>
</dbReference>
<dbReference type="GO" id="GO:0003677">
    <property type="term" value="F:DNA binding"/>
    <property type="evidence" value="ECO:0007669"/>
    <property type="project" value="UniProtKB-KW"/>
</dbReference>
<dbReference type="InterPro" id="IPR011711">
    <property type="entry name" value="GntR_C"/>
</dbReference>
<keyword evidence="5" id="KW-1185">Reference proteome</keyword>